<dbReference type="Proteomes" id="UP001515480">
    <property type="component" value="Unassembled WGS sequence"/>
</dbReference>
<organism evidence="2 3">
    <name type="scientific">Prymnesium parvum</name>
    <name type="common">Toxic golden alga</name>
    <dbReference type="NCBI Taxonomy" id="97485"/>
    <lineage>
        <taxon>Eukaryota</taxon>
        <taxon>Haptista</taxon>
        <taxon>Haptophyta</taxon>
        <taxon>Prymnesiophyceae</taxon>
        <taxon>Prymnesiales</taxon>
        <taxon>Prymnesiaceae</taxon>
        <taxon>Prymnesium</taxon>
    </lineage>
</organism>
<comment type="caution">
    <text evidence="2">The sequence shown here is derived from an EMBL/GenBank/DDBJ whole genome shotgun (WGS) entry which is preliminary data.</text>
</comment>
<accession>A0AB34ICY9</accession>
<evidence type="ECO:0000313" key="3">
    <source>
        <dbReference type="Proteomes" id="UP001515480"/>
    </source>
</evidence>
<keyword evidence="3" id="KW-1185">Reference proteome</keyword>
<evidence type="ECO:0008006" key="4">
    <source>
        <dbReference type="Google" id="ProtNLM"/>
    </source>
</evidence>
<feature type="region of interest" description="Disordered" evidence="1">
    <location>
        <begin position="92"/>
        <end position="122"/>
    </location>
</feature>
<proteinExistence type="predicted"/>
<dbReference type="AlphaFoldDB" id="A0AB34ICY9"/>
<gene>
    <name evidence="2" type="ORF">AB1Y20_016494</name>
</gene>
<feature type="compositionally biased region" description="Basic and acidic residues" evidence="1">
    <location>
        <begin position="202"/>
        <end position="214"/>
    </location>
</feature>
<name>A0AB34ICY9_PRYPA</name>
<feature type="region of interest" description="Disordered" evidence="1">
    <location>
        <begin position="184"/>
        <end position="225"/>
    </location>
</feature>
<reference evidence="2 3" key="1">
    <citation type="journal article" date="2024" name="Science">
        <title>Giant polyketide synthase enzymes in the biosynthesis of giant marine polyether toxins.</title>
        <authorList>
            <person name="Fallon T.R."/>
            <person name="Shende V.V."/>
            <person name="Wierzbicki I.H."/>
            <person name="Pendleton A.L."/>
            <person name="Watervoot N.F."/>
            <person name="Auber R.P."/>
            <person name="Gonzalez D.J."/>
            <person name="Wisecaver J.H."/>
            <person name="Moore B.S."/>
        </authorList>
    </citation>
    <scope>NUCLEOTIDE SEQUENCE [LARGE SCALE GENOMIC DNA]</scope>
    <source>
        <strain evidence="2 3">12B1</strain>
    </source>
</reference>
<sequence>MALCSHKLRRHRGRSEEPLRCDGKDKTRCCAPDRVLLPGALRWSCEPCDFDLCEGCAAAEPKGEAAGEARKQESYEAMLANQELYDAMFGDEEEPQTRAAPRLRKQRPKPKATAPSLSAEELREAEARAQAAADALLSELQAEAPGDAALREALASGSLEALREAIGRGGGSAALMAEARKARDRLKKKAAKKGAAAVTPDGEARQKPKPDDLPVQRLEPLLSAQ</sequence>
<evidence type="ECO:0000313" key="2">
    <source>
        <dbReference type="EMBL" id="KAL1495627.1"/>
    </source>
</evidence>
<dbReference type="EMBL" id="JBGBPQ010000031">
    <property type="protein sequence ID" value="KAL1495627.1"/>
    <property type="molecule type" value="Genomic_DNA"/>
</dbReference>
<protein>
    <recommendedName>
        <fullName evidence="4">ZZ-type domain-containing protein</fullName>
    </recommendedName>
</protein>
<feature type="compositionally biased region" description="Basic residues" evidence="1">
    <location>
        <begin position="101"/>
        <end position="110"/>
    </location>
</feature>
<evidence type="ECO:0000256" key="1">
    <source>
        <dbReference type="SAM" id="MobiDB-lite"/>
    </source>
</evidence>